<dbReference type="EMBL" id="JAHHHD010000025">
    <property type="protein sequence ID" value="MBW4660757.1"/>
    <property type="molecule type" value="Genomic_DNA"/>
</dbReference>
<name>A0A951UNT2_9CYAN</name>
<reference evidence="1" key="1">
    <citation type="submission" date="2021-05" db="EMBL/GenBank/DDBJ databases">
        <authorList>
            <person name="Pietrasiak N."/>
            <person name="Ward R."/>
            <person name="Stajich J.E."/>
            <person name="Kurbessoian T."/>
        </authorList>
    </citation>
    <scope>NUCLEOTIDE SEQUENCE</scope>
    <source>
        <strain evidence="1">UHER 2000/2452</strain>
    </source>
</reference>
<dbReference type="Proteomes" id="UP000757435">
    <property type="component" value="Unassembled WGS sequence"/>
</dbReference>
<organism evidence="1 2">
    <name type="scientific">Drouetiella hepatica Uher 2000/2452</name>
    <dbReference type="NCBI Taxonomy" id="904376"/>
    <lineage>
        <taxon>Bacteria</taxon>
        <taxon>Bacillati</taxon>
        <taxon>Cyanobacteriota</taxon>
        <taxon>Cyanophyceae</taxon>
        <taxon>Oculatellales</taxon>
        <taxon>Oculatellaceae</taxon>
        <taxon>Drouetiella</taxon>
    </lineage>
</organism>
<sequence>MTYPVLPSKLYLLVPWDLPIQQPLSDIDNVKLQRSLKQFLKALEQHSVQEAIAIIHQELAYLDISAVVPIQLSSTQTPLNAWEVEDFDSYFEVSHVQTQEPAVCMVWSLLVAYQVFLILSDRGSDFDQTQVEQQRQGFKGYVYLLARVFNLNLE</sequence>
<reference evidence="1" key="2">
    <citation type="journal article" date="2022" name="Microbiol. Resour. Announc.">
        <title>Metagenome Sequencing to Explore Phylogenomics of Terrestrial Cyanobacteria.</title>
        <authorList>
            <person name="Ward R.D."/>
            <person name="Stajich J.E."/>
            <person name="Johansen J.R."/>
            <person name="Huntemann M."/>
            <person name="Clum A."/>
            <person name="Foster B."/>
            <person name="Foster B."/>
            <person name="Roux S."/>
            <person name="Palaniappan K."/>
            <person name="Varghese N."/>
            <person name="Mukherjee S."/>
            <person name="Reddy T.B.K."/>
            <person name="Daum C."/>
            <person name="Copeland A."/>
            <person name="Chen I.A."/>
            <person name="Ivanova N.N."/>
            <person name="Kyrpides N.C."/>
            <person name="Shapiro N."/>
            <person name="Eloe-Fadrosh E.A."/>
            <person name="Pietrasiak N."/>
        </authorList>
    </citation>
    <scope>NUCLEOTIDE SEQUENCE</scope>
    <source>
        <strain evidence="1">UHER 2000/2452</strain>
    </source>
</reference>
<proteinExistence type="predicted"/>
<gene>
    <name evidence="1" type="ORF">KME15_18950</name>
</gene>
<comment type="caution">
    <text evidence="1">The sequence shown here is derived from an EMBL/GenBank/DDBJ whole genome shotgun (WGS) entry which is preliminary data.</text>
</comment>
<dbReference type="AlphaFoldDB" id="A0A951UNT2"/>
<protein>
    <submittedName>
        <fullName evidence="1">Uncharacterized protein</fullName>
    </submittedName>
</protein>
<evidence type="ECO:0000313" key="2">
    <source>
        <dbReference type="Proteomes" id="UP000757435"/>
    </source>
</evidence>
<accession>A0A951UNT2</accession>
<evidence type="ECO:0000313" key="1">
    <source>
        <dbReference type="EMBL" id="MBW4660757.1"/>
    </source>
</evidence>